<dbReference type="EMBL" id="MRDB01000237">
    <property type="protein sequence ID" value="RKL18220.1"/>
    <property type="molecule type" value="Genomic_DNA"/>
</dbReference>
<evidence type="ECO:0000313" key="2">
    <source>
        <dbReference type="EMBL" id="RKL18220.1"/>
    </source>
</evidence>
<dbReference type="Proteomes" id="UP000283569">
    <property type="component" value="Unassembled WGS sequence"/>
</dbReference>
<evidence type="ECO:0000313" key="3">
    <source>
        <dbReference type="Proteomes" id="UP000283569"/>
    </source>
</evidence>
<feature type="compositionally biased region" description="Basic and acidic residues" evidence="1">
    <location>
        <begin position="1"/>
        <end position="10"/>
    </location>
</feature>
<dbReference type="AlphaFoldDB" id="A0A420RMK0"/>
<accession>A0A420RMK0</accession>
<feature type="region of interest" description="Disordered" evidence="1">
    <location>
        <begin position="1"/>
        <end position="23"/>
    </location>
</feature>
<name>A0A420RMK0_GIBIN</name>
<reference evidence="2 3" key="1">
    <citation type="journal article" date="2018" name="Sci. Rep.">
        <title>Characterisation of pathogen-specific regions and novel effector candidates in Fusarium oxysporum f. sp. cepae.</title>
        <authorList>
            <person name="Armitage A.D."/>
            <person name="Taylor A."/>
            <person name="Sobczyk M.K."/>
            <person name="Baxter L."/>
            <person name="Greenfield B.P."/>
            <person name="Bates H.J."/>
            <person name="Wilson F."/>
            <person name="Jackson A.C."/>
            <person name="Ott S."/>
            <person name="Harrison R.J."/>
            <person name="Clarkson J.P."/>
        </authorList>
    </citation>
    <scope>NUCLEOTIDE SEQUENCE [LARGE SCALE GENOMIC DNA]</scope>
    <source>
        <strain evidence="2 3">Fp_A8</strain>
    </source>
</reference>
<sequence>MAPDAREPGPRRAGAAVQPPQTHGQLSLLITDGAVWDLRRAARRSGCRLAEMLLAMFGLALDRQGLHGEASITVLWPEPGQGGAMQRGVAGGAVQPRDETAMPKDMRRAIAGGAGPGMAYADARGGVAFRYTRCWLGEATIARLLESDASGDRGGDGGFDLLLAISEFDDELLLECFYRTAATTEPSARQLLQAYVSDLADIARSSSEPTGARG</sequence>
<comment type="caution">
    <text evidence="2">The sequence shown here is derived from an EMBL/GenBank/DDBJ whole genome shotgun (WGS) entry which is preliminary data.</text>
</comment>
<gene>
    <name evidence="2" type="ORF">BFJ72_g15241</name>
</gene>
<evidence type="ECO:0008006" key="4">
    <source>
        <dbReference type="Google" id="ProtNLM"/>
    </source>
</evidence>
<protein>
    <recommendedName>
        <fullName evidence="4">Condensation domain-containing protein</fullName>
    </recommendedName>
</protein>
<evidence type="ECO:0000256" key="1">
    <source>
        <dbReference type="SAM" id="MobiDB-lite"/>
    </source>
</evidence>
<organism evidence="2 3">
    <name type="scientific">Gibberella intermedia</name>
    <name type="common">Bulb rot disease fungus</name>
    <name type="synonym">Fusarium proliferatum</name>
    <dbReference type="NCBI Taxonomy" id="948311"/>
    <lineage>
        <taxon>Eukaryota</taxon>
        <taxon>Fungi</taxon>
        <taxon>Dikarya</taxon>
        <taxon>Ascomycota</taxon>
        <taxon>Pezizomycotina</taxon>
        <taxon>Sordariomycetes</taxon>
        <taxon>Hypocreomycetidae</taxon>
        <taxon>Hypocreales</taxon>
        <taxon>Nectriaceae</taxon>
        <taxon>Fusarium</taxon>
        <taxon>Fusarium fujikuroi species complex</taxon>
    </lineage>
</organism>
<proteinExistence type="predicted"/>